<dbReference type="EMBL" id="JAWJWF010000050">
    <property type="protein sequence ID" value="KAK6618109.1"/>
    <property type="molecule type" value="Genomic_DNA"/>
</dbReference>
<reference evidence="2 3" key="1">
    <citation type="submission" date="2023-09" db="EMBL/GenBank/DDBJ databases">
        <title>Genomes of two closely related lineages of the louse Polyplax serrata with different host specificities.</title>
        <authorList>
            <person name="Martinu J."/>
            <person name="Tarabai H."/>
            <person name="Stefka J."/>
            <person name="Hypsa V."/>
        </authorList>
    </citation>
    <scope>NUCLEOTIDE SEQUENCE [LARGE SCALE GENOMIC DNA]</scope>
    <source>
        <strain evidence="2">98ZLc_SE</strain>
    </source>
</reference>
<keyword evidence="3" id="KW-1185">Reference proteome</keyword>
<comment type="caution">
    <text evidence="2">The sequence shown here is derived from an EMBL/GenBank/DDBJ whole genome shotgun (WGS) entry which is preliminary data.</text>
</comment>
<evidence type="ECO:0000313" key="2">
    <source>
        <dbReference type="EMBL" id="KAK6618109.1"/>
    </source>
</evidence>
<proteinExistence type="predicted"/>
<evidence type="ECO:0000256" key="1">
    <source>
        <dbReference type="SAM" id="MobiDB-lite"/>
    </source>
</evidence>
<name>A0ABR1AF39_POLSC</name>
<sequence length="195" mass="21058">MGYVQNCETVTRHGTVVKDCTVKRGLAYKSSQTSVKGFLLNSKKPPNQPVGMFGSKLKTWMENHIGRPKKKVHQEKDKVGQNGGRGTILESSESLAQSDTGISSGSQQILSSSVTDNKEGGYCTTTLESDRSGMTHCLTAVSLPSPESAYSTGVVFGKLKIASGAADYAWCGDEKMNLLTCKRRQFEKSVIVKPS</sequence>
<feature type="region of interest" description="Disordered" evidence="1">
    <location>
        <begin position="66"/>
        <end position="117"/>
    </location>
</feature>
<gene>
    <name evidence="2" type="ORF">RUM44_002552</name>
</gene>
<evidence type="ECO:0000313" key="3">
    <source>
        <dbReference type="Proteomes" id="UP001359485"/>
    </source>
</evidence>
<feature type="compositionally biased region" description="Polar residues" evidence="1">
    <location>
        <begin position="89"/>
        <end position="100"/>
    </location>
</feature>
<accession>A0ABR1AF39</accession>
<organism evidence="2 3">
    <name type="scientific">Polyplax serrata</name>
    <name type="common">Common mouse louse</name>
    <dbReference type="NCBI Taxonomy" id="468196"/>
    <lineage>
        <taxon>Eukaryota</taxon>
        <taxon>Metazoa</taxon>
        <taxon>Ecdysozoa</taxon>
        <taxon>Arthropoda</taxon>
        <taxon>Hexapoda</taxon>
        <taxon>Insecta</taxon>
        <taxon>Pterygota</taxon>
        <taxon>Neoptera</taxon>
        <taxon>Paraneoptera</taxon>
        <taxon>Psocodea</taxon>
        <taxon>Troctomorpha</taxon>
        <taxon>Phthiraptera</taxon>
        <taxon>Anoplura</taxon>
        <taxon>Polyplacidae</taxon>
        <taxon>Polyplax</taxon>
    </lineage>
</organism>
<feature type="compositionally biased region" description="Low complexity" evidence="1">
    <location>
        <begin position="101"/>
        <end position="113"/>
    </location>
</feature>
<protein>
    <submittedName>
        <fullName evidence="2">Uncharacterized protein</fullName>
    </submittedName>
</protein>
<dbReference type="Proteomes" id="UP001359485">
    <property type="component" value="Unassembled WGS sequence"/>
</dbReference>